<name>A0A7S2LYH4_9STRA</name>
<accession>A0A7S2LYH4</accession>
<feature type="region of interest" description="Disordered" evidence="1">
    <location>
        <begin position="1"/>
        <end position="51"/>
    </location>
</feature>
<reference evidence="2" key="1">
    <citation type="submission" date="2021-01" db="EMBL/GenBank/DDBJ databases">
        <authorList>
            <person name="Corre E."/>
            <person name="Pelletier E."/>
            <person name="Niang G."/>
            <person name="Scheremetjew M."/>
            <person name="Finn R."/>
            <person name="Kale V."/>
            <person name="Holt S."/>
            <person name="Cochrane G."/>
            <person name="Meng A."/>
            <person name="Brown T."/>
            <person name="Cohen L."/>
        </authorList>
    </citation>
    <scope>NUCLEOTIDE SEQUENCE</scope>
    <source>
        <strain evidence="2">SM1012Den-03</strain>
    </source>
</reference>
<feature type="compositionally biased region" description="Basic and acidic residues" evidence="1">
    <location>
        <begin position="90"/>
        <end position="105"/>
    </location>
</feature>
<organism evidence="2">
    <name type="scientific">Skeletonema marinoi</name>
    <dbReference type="NCBI Taxonomy" id="267567"/>
    <lineage>
        <taxon>Eukaryota</taxon>
        <taxon>Sar</taxon>
        <taxon>Stramenopiles</taxon>
        <taxon>Ochrophyta</taxon>
        <taxon>Bacillariophyta</taxon>
        <taxon>Coscinodiscophyceae</taxon>
        <taxon>Thalassiosirophycidae</taxon>
        <taxon>Thalassiosirales</taxon>
        <taxon>Skeletonemataceae</taxon>
        <taxon>Skeletonema</taxon>
        <taxon>Skeletonema marinoi-dohrnii complex</taxon>
    </lineage>
</organism>
<evidence type="ECO:0000256" key="1">
    <source>
        <dbReference type="SAM" id="MobiDB-lite"/>
    </source>
</evidence>
<evidence type="ECO:0000313" key="2">
    <source>
        <dbReference type="EMBL" id="CAD9620151.1"/>
    </source>
</evidence>
<protein>
    <submittedName>
        <fullName evidence="2">Uncharacterized protein</fullName>
    </submittedName>
</protein>
<proteinExistence type="predicted"/>
<dbReference type="AlphaFoldDB" id="A0A7S2LYH4"/>
<feature type="compositionally biased region" description="Polar residues" evidence="1">
    <location>
        <begin position="38"/>
        <end position="47"/>
    </location>
</feature>
<gene>
    <name evidence="2" type="ORF">SMAR0320_LOCUS17542</name>
</gene>
<sequence length="134" mass="14630">MSDEDDGSDCGPSLPAGVLRSRGGWAGDSLEIDHQREALQQSESGNNKADHAAVDLSQFRNEEVGKGYQAKHVIRQAGAPSKVSGIVNMSKKDISSKKDESKPKPNDTTTKETYLACRGMRNFIREVDKILENP</sequence>
<feature type="region of interest" description="Disordered" evidence="1">
    <location>
        <begin position="73"/>
        <end position="113"/>
    </location>
</feature>
<dbReference type="EMBL" id="HBGZ01024741">
    <property type="protein sequence ID" value="CAD9620151.1"/>
    <property type="molecule type" value="Transcribed_RNA"/>
</dbReference>